<accession>A0AAV7FB92</accession>
<evidence type="ECO:0000313" key="2">
    <source>
        <dbReference type="Proteomes" id="UP000825729"/>
    </source>
</evidence>
<sequence>MEDRRLRFKVMSLAKPSLPSVDIPLLGPRLYGSRRASKFAVALLFGINSAIGSGEEEIVVVDNPCACA</sequence>
<gene>
    <name evidence="1" type="ORF">H6P81_002975</name>
</gene>
<comment type="caution">
    <text evidence="1">The sequence shown here is derived from an EMBL/GenBank/DDBJ whole genome shotgun (WGS) entry which is preliminary data.</text>
</comment>
<dbReference type="EMBL" id="JAINDJ010000002">
    <property type="protein sequence ID" value="KAG9458467.1"/>
    <property type="molecule type" value="Genomic_DNA"/>
</dbReference>
<dbReference type="AlphaFoldDB" id="A0AAV7FB92"/>
<evidence type="ECO:0000313" key="1">
    <source>
        <dbReference type="EMBL" id="KAG9458467.1"/>
    </source>
</evidence>
<reference evidence="1 2" key="1">
    <citation type="submission" date="2021-07" db="EMBL/GenBank/DDBJ databases">
        <title>The Aristolochia fimbriata genome: insights into angiosperm evolution, floral development and chemical biosynthesis.</title>
        <authorList>
            <person name="Jiao Y."/>
        </authorList>
    </citation>
    <scope>NUCLEOTIDE SEQUENCE [LARGE SCALE GENOMIC DNA]</scope>
    <source>
        <strain evidence="1">IBCAS-2021</strain>
        <tissue evidence="1">Leaf</tissue>
    </source>
</reference>
<proteinExistence type="predicted"/>
<name>A0AAV7FB92_ARIFI</name>
<organism evidence="1 2">
    <name type="scientific">Aristolochia fimbriata</name>
    <name type="common">White veined hardy Dutchman's pipe vine</name>
    <dbReference type="NCBI Taxonomy" id="158543"/>
    <lineage>
        <taxon>Eukaryota</taxon>
        <taxon>Viridiplantae</taxon>
        <taxon>Streptophyta</taxon>
        <taxon>Embryophyta</taxon>
        <taxon>Tracheophyta</taxon>
        <taxon>Spermatophyta</taxon>
        <taxon>Magnoliopsida</taxon>
        <taxon>Magnoliidae</taxon>
        <taxon>Piperales</taxon>
        <taxon>Aristolochiaceae</taxon>
        <taxon>Aristolochia</taxon>
    </lineage>
</organism>
<protein>
    <submittedName>
        <fullName evidence="1">Uncharacterized protein</fullName>
    </submittedName>
</protein>
<keyword evidence="2" id="KW-1185">Reference proteome</keyword>
<dbReference type="Proteomes" id="UP000825729">
    <property type="component" value="Unassembled WGS sequence"/>
</dbReference>